<proteinExistence type="predicted"/>
<dbReference type="RefSeq" id="WP_055301345.1">
    <property type="nucleotide sequence ID" value="NZ_BQNN01000001.1"/>
</dbReference>
<evidence type="ECO:0000313" key="1">
    <source>
        <dbReference type="EMBL" id="CUQ27778.1"/>
    </source>
</evidence>
<gene>
    <name evidence="1" type="ORF">ERS852511_05036</name>
</gene>
<sequence length="375" mass="43153">MKIGIFTLHGTTNYGGALQAFALSEVLKKMGHEPEIVRTSYVEHVSFLRKIVGVLTSYSSYELYLLIVKYFFGKKVKCAFVNSDERIEVFRSFYREYVVYTHAVEAEKLPLFVLKYDAIITGSDQVWTQLYSSNLIAFFDHYDQYDGVRISYAACSAHHKAPFYNRKKVKKLLLKFDAISVRDETTRKFVKNVTGIDPVIVADPTILLDFSSYINQPLISEPYIFCYILGDAPTGGGHCAAFEKIKEKYRNIKVLGIVPSSSLINIYIDERLEVISPIEWVNLIYYAKFVYTDSFHAILFSIKFQKDFLAYYSEVTRASRLLGLKNMFGLDNRVIGHTDQIDLKSDLYKNNIVTNRLQQLTKVSIDFLNFALEKK</sequence>
<evidence type="ECO:0000313" key="2">
    <source>
        <dbReference type="Proteomes" id="UP000095576"/>
    </source>
</evidence>
<name>A0A174V6N3_BACT4</name>
<dbReference type="Proteomes" id="UP000095576">
    <property type="component" value="Unassembled WGS sequence"/>
</dbReference>
<dbReference type="EMBL" id="CZAP01000039">
    <property type="protein sequence ID" value="CUQ27778.1"/>
    <property type="molecule type" value="Genomic_DNA"/>
</dbReference>
<dbReference type="GO" id="GO:0016740">
    <property type="term" value="F:transferase activity"/>
    <property type="evidence" value="ECO:0007669"/>
    <property type="project" value="UniProtKB-KW"/>
</dbReference>
<dbReference type="AlphaFoldDB" id="A0A174V6N3"/>
<reference evidence="1 2" key="1">
    <citation type="submission" date="2015-09" db="EMBL/GenBank/DDBJ databases">
        <authorList>
            <consortium name="Pathogen Informatics"/>
        </authorList>
    </citation>
    <scope>NUCLEOTIDE SEQUENCE [LARGE SCALE GENOMIC DNA]</scope>
    <source>
        <strain evidence="1 2">2789STDY5834899</strain>
    </source>
</reference>
<organism evidence="1 2">
    <name type="scientific">Bacteroides thetaiotaomicron</name>
    <dbReference type="NCBI Taxonomy" id="818"/>
    <lineage>
        <taxon>Bacteria</taxon>
        <taxon>Pseudomonadati</taxon>
        <taxon>Bacteroidota</taxon>
        <taxon>Bacteroidia</taxon>
        <taxon>Bacteroidales</taxon>
        <taxon>Bacteroidaceae</taxon>
        <taxon>Bacteroides</taxon>
    </lineage>
</organism>
<dbReference type="InterPro" id="IPR007345">
    <property type="entry name" value="Polysacch_pyruvyl_Trfase"/>
</dbReference>
<keyword evidence="1" id="KW-0808">Transferase</keyword>
<protein>
    <submittedName>
        <fullName evidence="1">Polysaccharide pyruvyl transferase</fullName>
    </submittedName>
</protein>
<dbReference type="Pfam" id="PF04230">
    <property type="entry name" value="PS_pyruv_trans"/>
    <property type="match status" value="1"/>
</dbReference>
<accession>A0A174V6N3</accession>